<keyword evidence="3" id="KW-0969">Cilium</keyword>
<comment type="caution">
    <text evidence="3">The sequence shown here is derived from an EMBL/GenBank/DDBJ whole genome shotgun (WGS) entry which is preliminary data.</text>
</comment>
<feature type="domain" description="Flagellar hook-length control protein-like C-terminal" evidence="2">
    <location>
        <begin position="348"/>
        <end position="420"/>
    </location>
</feature>
<reference evidence="3 4" key="1">
    <citation type="submission" date="2019-03" db="EMBL/GenBank/DDBJ databases">
        <title>Genomic Encyclopedia of Type Strains, Phase IV (KMG-IV): sequencing the most valuable type-strain genomes for metagenomic binning, comparative biology and taxonomic classification.</title>
        <authorList>
            <person name="Goeker M."/>
        </authorList>
    </citation>
    <scope>NUCLEOTIDE SEQUENCE [LARGE SCALE GENOMIC DNA]</scope>
    <source>
        <strain evidence="3 4">DSM 24591</strain>
    </source>
</reference>
<gene>
    <name evidence="3" type="ORF">EDC26_10717</name>
</gene>
<dbReference type="InterPro" id="IPR021136">
    <property type="entry name" value="Flagellar_hook_control-like_C"/>
</dbReference>
<sequence>MSVGGPSALGTLLVQRLDAALGITLSQQANLVSGARPDAVSQADDPSWLSAAQNETLRHPQETVDQVTARTGQQDSVVKSRLDAGQLDAALLDSAAATASTPSAPTTLGFAAKTILALLSLYPDQAPAVMGKAPLVDPSAPGPAAGPASPGAPGGSDAHGAPASPISPALLASSASPVSPALFASSASPGALSPAGGNAPATGHAAAPDTNPTVQNVPGMAGNEISARTFVQALSQALQGSGLFYESHLNELSFGQRSAASLMTEPQAPLAHASAAADHGPAQPATASQLAAQAGQLASLHPDTHLLVRQQLEVLANQTLMWSGQAWPNAPMRWEIERRESPPGTPDASGDHWATRLNLSLPQLGSIEARLSLSGQQLVMRLVAPRASDRLSAQSAELRKRLLDSGLTLSHLSVVAAEPSDSPATPEVAS</sequence>
<evidence type="ECO:0000259" key="2">
    <source>
        <dbReference type="Pfam" id="PF02120"/>
    </source>
</evidence>
<accession>A0A4R3M1U3</accession>
<dbReference type="InterPro" id="IPR038610">
    <property type="entry name" value="FliK-like_C_sf"/>
</dbReference>
<proteinExistence type="predicted"/>
<dbReference type="AlphaFoldDB" id="A0A4R3M1U3"/>
<name>A0A4R3M1U3_9BURK</name>
<dbReference type="EMBL" id="SMAJ01000007">
    <property type="protein sequence ID" value="TCT06962.1"/>
    <property type="molecule type" value="Genomic_DNA"/>
</dbReference>
<dbReference type="Gene3D" id="3.30.750.140">
    <property type="match status" value="1"/>
</dbReference>
<dbReference type="Pfam" id="PF02120">
    <property type="entry name" value="Flg_hook"/>
    <property type="match status" value="1"/>
</dbReference>
<evidence type="ECO:0000313" key="3">
    <source>
        <dbReference type="EMBL" id="TCT06962.1"/>
    </source>
</evidence>
<evidence type="ECO:0000256" key="1">
    <source>
        <dbReference type="SAM" id="MobiDB-lite"/>
    </source>
</evidence>
<evidence type="ECO:0000313" key="4">
    <source>
        <dbReference type="Proteomes" id="UP000295525"/>
    </source>
</evidence>
<dbReference type="RefSeq" id="WP_132582370.1">
    <property type="nucleotide sequence ID" value="NZ_SMAJ01000007.1"/>
</dbReference>
<dbReference type="OrthoDB" id="5296742at2"/>
<keyword evidence="3" id="KW-0282">Flagellum</keyword>
<keyword evidence="4" id="KW-1185">Reference proteome</keyword>
<feature type="region of interest" description="Disordered" evidence="1">
    <location>
        <begin position="139"/>
        <end position="165"/>
    </location>
</feature>
<feature type="compositionally biased region" description="Low complexity" evidence="1">
    <location>
        <begin position="186"/>
        <end position="201"/>
    </location>
</feature>
<feature type="region of interest" description="Disordered" evidence="1">
    <location>
        <begin position="186"/>
        <end position="220"/>
    </location>
</feature>
<dbReference type="Proteomes" id="UP000295525">
    <property type="component" value="Unassembled WGS sequence"/>
</dbReference>
<protein>
    <submittedName>
        <fullName evidence="3">Flagellar hook-length control protein FliK</fullName>
    </submittedName>
</protein>
<organism evidence="3 4">
    <name type="scientific">Paralcaligenes ureilyticus</name>
    <dbReference type="NCBI Taxonomy" id="627131"/>
    <lineage>
        <taxon>Bacteria</taxon>
        <taxon>Pseudomonadati</taxon>
        <taxon>Pseudomonadota</taxon>
        <taxon>Betaproteobacteria</taxon>
        <taxon>Burkholderiales</taxon>
        <taxon>Alcaligenaceae</taxon>
        <taxon>Paralcaligenes</taxon>
    </lineage>
</organism>
<keyword evidence="3" id="KW-0966">Cell projection</keyword>